<dbReference type="AlphaFoldDB" id="A0A5C6CJS9"/>
<reference evidence="2 3" key="1">
    <citation type="submission" date="2019-02" db="EMBL/GenBank/DDBJ databases">
        <title>Deep-cultivation of Planctomycetes and their phenomic and genomic characterization uncovers novel biology.</title>
        <authorList>
            <person name="Wiegand S."/>
            <person name="Jogler M."/>
            <person name="Boedeker C."/>
            <person name="Pinto D."/>
            <person name="Vollmers J."/>
            <person name="Rivas-Marin E."/>
            <person name="Kohn T."/>
            <person name="Peeters S.H."/>
            <person name="Heuer A."/>
            <person name="Rast P."/>
            <person name="Oberbeckmann S."/>
            <person name="Bunk B."/>
            <person name="Jeske O."/>
            <person name="Meyerdierks A."/>
            <person name="Storesund J.E."/>
            <person name="Kallscheuer N."/>
            <person name="Luecker S."/>
            <person name="Lage O.M."/>
            <person name="Pohl T."/>
            <person name="Merkel B.J."/>
            <person name="Hornburger P."/>
            <person name="Mueller R.-W."/>
            <person name="Bruemmer F."/>
            <person name="Labrenz M."/>
            <person name="Spormann A.M."/>
            <person name="Op Den Camp H."/>
            <person name="Overmann J."/>
            <person name="Amann R."/>
            <person name="Jetten M.S.M."/>
            <person name="Mascher T."/>
            <person name="Medema M.H."/>
            <person name="Devos D.P."/>
            <person name="Kaster A.-K."/>
            <person name="Ovreas L."/>
            <person name="Rohde M."/>
            <person name="Galperin M.Y."/>
            <person name="Jogler C."/>
        </authorList>
    </citation>
    <scope>NUCLEOTIDE SEQUENCE [LARGE SCALE GENOMIC DNA]</scope>
    <source>
        <strain evidence="2 3">Pla52o</strain>
    </source>
</reference>
<dbReference type="Proteomes" id="UP000316304">
    <property type="component" value="Unassembled WGS sequence"/>
</dbReference>
<sequence length="95" mass="10714">MRETCLLTAEFEPNLSIGIRQEPTFLRQSPPDIGLARDCRLARINDWPASITLAKLRRSGLPFAFRNLPLPGGYRGKEADREDPDPCERTGTRFG</sequence>
<protein>
    <submittedName>
        <fullName evidence="2">Uncharacterized protein</fullName>
    </submittedName>
</protein>
<organism evidence="2 3">
    <name type="scientific">Novipirellula galeiformis</name>
    <dbReference type="NCBI Taxonomy" id="2528004"/>
    <lineage>
        <taxon>Bacteria</taxon>
        <taxon>Pseudomonadati</taxon>
        <taxon>Planctomycetota</taxon>
        <taxon>Planctomycetia</taxon>
        <taxon>Pirellulales</taxon>
        <taxon>Pirellulaceae</taxon>
        <taxon>Novipirellula</taxon>
    </lineage>
</organism>
<name>A0A5C6CJS9_9BACT</name>
<gene>
    <name evidence="2" type="ORF">Pla52o_26030</name>
</gene>
<keyword evidence="3" id="KW-1185">Reference proteome</keyword>
<evidence type="ECO:0000313" key="2">
    <source>
        <dbReference type="EMBL" id="TWU23069.1"/>
    </source>
</evidence>
<feature type="compositionally biased region" description="Basic and acidic residues" evidence="1">
    <location>
        <begin position="75"/>
        <end position="95"/>
    </location>
</feature>
<evidence type="ECO:0000256" key="1">
    <source>
        <dbReference type="SAM" id="MobiDB-lite"/>
    </source>
</evidence>
<dbReference type="EMBL" id="SJPT01000004">
    <property type="protein sequence ID" value="TWU23069.1"/>
    <property type="molecule type" value="Genomic_DNA"/>
</dbReference>
<feature type="region of interest" description="Disordered" evidence="1">
    <location>
        <begin position="73"/>
        <end position="95"/>
    </location>
</feature>
<comment type="caution">
    <text evidence="2">The sequence shown here is derived from an EMBL/GenBank/DDBJ whole genome shotgun (WGS) entry which is preliminary data.</text>
</comment>
<proteinExistence type="predicted"/>
<accession>A0A5C6CJS9</accession>
<evidence type="ECO:0000313" key="3">
    <source>
        <dbReference type="Proteomes" id="UP000316304"/>
    </source>
</evidence>